<gene>
    <name evidence="1" type="ORF">EH240_09570</name>
</gene>
<evidence type="ECO:0000313" key="1">
    <source>
        <dbReference type="EMBL" id="RRI03938.1"/>
    </source>
</evidence>
<proteinExistence type="predicted"/>
<comment type="caution">
    <text evidence="1">The sequence shown here is derived from an EMBL/GenBank/DDBJ whole genome shotgun (WGS) entry which is preliminary data.</text>
</comment>
<dbReference type="Proteomes" id="UP000273786">
    <property type="component" value="Unassembled WGS sequence"/>
</dbReference>
<dbReference type="RefSeq" id="WP_124997511.1">
    <property type="nucleotide sequence ID" value="NZ_RQXT01000008.1"/>
</dbReference>
<dbReference type="AlphaFoldDB" id="A0A3P3FZA2"/>
<protein>
    <submittedName>
        <fullName evidence="1">Uncharacterized protein</fullName>
    </submittedName>
</protein>
<evidence type="ECO:0000313" key="2">
    <source>
        <dbReference type="Proteomes" id="UP000273786"/>
    </source>
</evidence>
<dbReference type="EMBL" id="RQXT01000008">
    <property type="protein sequence ID" value="RRI03938.1"/>
    <property type="molecule type" value="Genomic_DNA"/>
</dbReference>
<reference evidence="1 2" key="1">
    <citation type="submission" date="2018-11" db="EMBL/GenBank/DDBJ databases">
        <title>the genome of Mesorhizobium tamadayense DSM 28320.</title>
        <authorList>
            <person name="Gao J."/>
        </authorList>
    </citation>
    <scope>NUCLEOTIDE SEQUENCE [LARGE SCALE GENOMIC DNA]</scope>
    <source>
        <strain evidence="1 2">DSM 28320</strain>
    </source>
</reference>
<accession>A0A3P3FZA2</accession>
<keyword evidence="2" id="KW-1185">Reference proteome</keyword>
<dbReference type="OrthoDB" id="8083719at2"/>
<organism evidence="1 2">
    <name type="scientific">Mesorhizobium tamadayense</name>
    <dbReference type="NCBI Taxonomy" id="425306"/>
    <lineage>
        <taxon>Bacteria</taxon>
        <taxon>Pseudomonadati</taxon>
        <taxon>Pseudomonadota</taxon>
        <taxon>Alphaproteobacteria</taxon>
        <taxon>Hyphomicrobiales</taxon>
        <taxon>Phyllobacteriaceae</taxon>
        <taxon>Mesorhizobium</taxon>
    </lineage>
</organism>
<name>A0A3P3FZA2_9HYPH</name>
<sequence>MKILSIHPMHGAVAKARFDIEINEHLRLYGLILKHTSNGLRTHAPRTNTGHSATFHPELGKRITAAAVAALEGCSHVGS</sequence>